<dbReference type="KEGG" id="cyn:Cyan7425_0754"/>
<dbReference type="OrthoDB" id="9762302at2"/>
<dbReference type="AlphaFoldDB" id="B8HVW3"/>
<evidence type="ECO:0000259" key="1">
    <source>
        <dbReference type="Pfam" id="PF04389"/>
    </source>
</evidence>
<accession>B8HVW3</accession>
<dbReference type="STRING" id="395961.Cyan7425_0754"/>
<protein>
    <submittedName>
        <fullName evidence="2">Peptidase M28</fullName>
    </submittedName>
</protein>
<proteinExistence type="predicted"/>
<dbReference type="InterPro" id="IPR045175">
    <property type="entry name" value="M28_fam"/>
</dbReference>
<dbReference type="PANTHER" id="PTHR12147:SF26">
    <property type="entry name" value="PEPTIDASE M28 DOMAIN-CONTAINING PROTEIN"/>
    <property type="match status" value="1"/>
</dbReference>
<dbReference type="HOGENOM" id="CLU_048743_0_0_3"/>
<dbReference type="SUPFAM" id="SSF53187">
    <property type="entry name" value="Zn-dependent exopeptidases"/>
    <property type="match status" value="1"/>
</dbReference>
<feature type="domain" description="Peptidase M28" evidence="1">
    <location>
        <begin position="108"/>
        <end position="212"/>
    </location>
</feature>
<evidence type="ECO:0000313" key="2">
    <source>
        <dbReference type="EMBL" id="ACL43141.1"/>
    </source>
</evidence>
<organism evidence="2">
    <name type="scientific">Cyanothece sp. (strain PCC 7425 / ATCC 29141)</name>
    <dbReference type="NCBI Taxonomy" id="395961"/>
    <lineage>
        <taxon>Bacteria</taxon>
        <taxon>Bacillati</taxon>
        <taxon>Cyanobacteriota</taxon>
        <taxon>Cyanophyceae</taxon>
        <taxon>Gomontiellales</taxon>
        <taxon>Cyanothecaceae</taxon>
        <taxon>Cyanothece</taxon>
    </lineage>
</organism>
<name>B8HVW3_CYAP4</name>
<sequence>MAQGQWLKKRLLIILLLTTAALILGLQTFLPAKHSPTPIAKTAPIAAMTFSPSLPPTVVPDRLFRQVQSLAFERYTPAQRQQARDYIVAELQAAGWVPSLIPFQGGVNILAQRPGQVRTSNSLLVAAHYDTVAGSPGADDNASGVATVLEIAHLFAQQSTARPLQLAFFDLEEQNLQGSFAFANDPQQRADLAGVIVLEMLGFACHTPGCQRQPQGLPITPPSDKGDFLVVVGDTEHLPLLQSFAQPPPDLPAVLALPTPMKGLLTPDLLRSDHAPFWYQEIGAVMVTDTANFRNPHYHQPSDTPDTIDRPFLSGAAQLVVNATARLLSQSTPLTTPAQ</sequence>
<dbReference type="PANTHER" id="PTHR12147">
    <property type="entry name" value="METALLOPEPTIDASE M28 FAMILY MEMBER"/>
    <property type="match status" value="1"/>
</dbReference>
<reference evidence="2" key="1">
    <citation type="submission" date="2009-01" db="EMBL/GenBank/DDBJ databases">
        <title>Complete sequence of chromosome Cyanothece sp. PCC 7425.</title>
        <authorList>
            <consortium name="US DOE Joint Genome Institute"/>
            <person name="Lucas S."/>
            <person name="Copeland A."/>
            <person name="Lapidus A."/>
            <person name="Glavina del Rio T."/>
            <person name="Dalin E."/>
            <person name="Tice H."/>
            <person name="Bruce D."/>
            <person name="Goodwin L."/>
            <person name="Pitluck S."/>
            <person name="Sims D."/>
            <person name="Meineke L."/>
            <person name="Brettin T."/>
            <person name="Detter J.C."/>
            <person name="Han C."/>
            <person name="Larimer F."/>
            <person name="Land M."/>
            <person name="Hauser L."/>
            <person name="Kyrpides N."/>
            <person name="Ovchinnikova G."/>
            <person name="Liberton M."/>
            <person name="Stoeckel J."/>
            <person name="Banerjee A."/>
            <person name="Singh A."/>
            <person name="Page L."/>
            <person name="Sato H."/>
            <person name="Zhao L."/>
            <person name="Sherman L."/>
            <person name="Pakrasi H."/>
            <person name="Richardson P."/>
        </authorList>
    </citation>
    <scope>NUCLEOTIDE SEQUENCE</scope>
    <source>
        <strain evidence="2">PCC 7425</strain>
    </source>
</reference>
<dbReference type="InterPro" id="IPR007484">
    <property type="entry name" value="Peptidase_M28"/>
</dbReference>
<dbReference type="GO" id="GO:0006508">
    <property type="term" value="P:proteolysis"/>
    <property type="evidence" value="ECO:0007669"/>
    <property type="project" value="InterPro"/>
</dbReference>
<dbReference type="Gene3D" id="3.40.630.10">
    <property type="entry name" value="Zn peptidases"/>
    <property type="match status" value="1"/>
</dbReference>
<dbReference type="GO" id="GO:0008235">
    <property type="term" value="F:metalloexopeptidase activity"/>
    <property type="evidence" value="ECO:0007669"/>
    <property type="project" value="InterPro"/>
</dbReference>
<gene>
    <name evidence="2" type="ordered locus">Cyan7425_0754</name>
</gene>
<dbReference type="EMBL" id="CP001344">
    <property type="protein sequence ID" value="ACL43141.1"/>
    <property type="molecule type" value="Genomic_DNA"/>
</dbReference>
<dbReference type="Pfam" id="PF04389">
    <property type="entry name" value="Peptidase_M28"/>
    <property type="match status" value="1"/>
</dbReference>
<dbReference type="eggNOG" id="COG2234">
    <property type="taxonomic scope" value="Bacteria"/>
</dbReference>